<accession>A0A8C4QX16</accession>
<dbReference type="SUPFAM" id="SSF52058">
    <property type="entry name" value="L domain-like"/>
    <property type="match status" value="1"/>
</dbReference>
<dbReference type="PANTHER" id="PTHR18849:SF0">
    <property type="entry name" value="CILIA- AND FLAGELLA-ASSOCIATED PROTEIN 410-RELATED"/>
    <property type="match status" value="1"/>
</dbReference>
<keyword evidence="6" id="KW-0969">Cilium</keyword>
<keyword evidence="5" id="KW-0677">Repeat</keyword>
<feature type="compositionally biased region" description="Basic and acidic residues" evidence="10">
    <location>
        <begin position="168"/>
        <end position="213"/>
    </location>
</feature>
<comment type="subcellular location">
    <subcellularLocation>
        <location evidence="1">Cell projection</location>
        <location evidence="1">Cilium</location>
    </subcellularLocation>
    <subcellularLocation>
        <location evidence="2">Cytoplasm</location>
    </subcellularLocation>
</comment>
<evidence type="ECO:0000313" key="13">
    <source>
        <dbReference type="Proteomes" id="UP000694388"/>
    </source>
</evidence>
<comment type="similarity">
    <text evidence="8">Belongs to the tilB family.</text>
</comment>
<evidence type="ECO:0000313" key="12">
    <source>
        <dbReference type="Ensembl" id="ENSEBUP00000020936.1"/>
    </source>
</evidence>
<dbReference type="InterPro" id="IPR056496">
    <property type="entry name" value="CS_DNAAF11_C"/>
</dbReference>
<evidence type="ECO:0000256" key="9">
    <source>
        <dbReference type="ARBA" id="ARBA00050057"/>
    </source>
</evidence>
<dbReference type="InterPro" id="IPR032675">
    <property type="entry name" value="LRR_dom_sf"/>
</dbReference>
<dbReference type="PROSITE" id="PS51450">
    <property type="entry name" value="LRR"/>
    <property type="match status" value="2"/>
</dbReference>
<dbReference type="GeneTree" id="ENSGT00940000158506"/>
<evidence type="ECO:0000256" key="8">
    <source>
        <dbReference type="ARBA" id="ARBA00049982"/>
    </source>
</evidence>
<dbReference type="OMA" id="CAFTPEC"/>
<dbReference type="GO" id="GO:0036158">
    <property type="term" value="P:outer dynein arm assembly"/>
    <property type="evidence" value="ECO:0007669"/>
    <property type="project" value="TreeGrafter"/>
</dbReference>
<evidence type="ECO:0000256" key="6">
    <source>
        <dbReference type="ARBA" id="ARBA00023069"/>
    </source>
</evidence>
<protein>
    <recommendedName>
        <fullName evidence="9">Leucine-rich repeat-containing protein 6</fullName>
    </recommendedName>
</protein>
<dbReference type="InterPro" id="IPR001611">
    <property type="entry name" value="Leu-rich_rpt"/>
</dbReference>
<keyword evidence="13" id="KW-1185">Reference proteome</keyword>
<evidence type="ECO:0000256" key="2">
    <source>
        <dbReference type="ARBA" id="ARBA00004496"/>
    </source>
</evidence>
<dbReference type="AlphaFoldDB" id="A0A8C4QX16"/>
<keyword evidence="4" id="KW-0433">Leucine-rich repeat</keyword>
<dbReference type="Proteomes" id="UP000694388">
    <property type="component" value="Unplaced"/>
</dbReference>
<sequence>MVRITEELVRSRAEHNEGEIFSLEELSLHQQQIERLECIGNWCLNLRILYLQNNLVPRIENINKLKKLQYLNLALNNIERIENLQGCEDLRKLDLTLNFVGELTSVQSLCHSLHLEELYLVGNPCALFDGYRAFVIATLLRLKVLDGQVIERSERIRALQDIERVTAKVEEQEREHKKQRERERTEGEKRKKDREHKKANTEKQRETNNREKTQAVYQHNTLSRPGDEERKFWSEETEFTPESRLEAHNFIEERRKTQRTSREQQKIGKDHARSLIFQLVLPDEVSPDSSVARRSQTTGHLEVTMPRHSPPTPLSLPRCVCVCVCVCVCLSRTLPPVVNSNVW</sequence>
<dbReference type="SMART" id="SM00365">
    <property type="entry name" value="LRR_SD22"/>
    <property type="match status" value="2"/>
</dbReference>
<evidence type="ECO:0000256" key="1">
    <source>
        <dbReference type="ARBA" id="ARBA00004138"/>
    </source>
</evidence>
<feature type="domain" description="Dynein axonemal assembly factor 11-like CS" evidence="11">
    <location>
        <begin position="275"/>
        <end position="307"/>
    </location>
</feature>
<evidence type="ECO:0000256" key="4">
    <source>
        <dbReference type="ARBA" id="ARBA00022614"/>
    </source>
</evidence>
<dbReference type="Pfam" id="PF23602">
    <property type="entry name" value="CS_DNAAF11_C"/>
    <property type="match status" value="1"/>
</dbReference>
<feature type="compositionally biased region" description="Polar residues" evidence="10">
    <location>
        <begin position="287"/>
        <end position="299"/>
    </location>
</feature>
<dbReference type="PANTHER" id="PTHR18849">
    <property type="entry name" value="LEUCINE RICH REPEAT PROTEIN"/>
    <property type="match status" value="1"/>
</dbReference>
<reference evidence="12" key="2">
    <citation type="submission" date="2025-09" db="UniProtKB">
        <authorList>
            <consortium name="Ensembl"/>
        </authorList>
    </citation>
    <scope>IDENTIFICATION</scope>
</reference>
<dbReference type="FunFam" id="3.80.10.10:FF:000052">
    <property type="entry name" value="Leucine rich repeat containing 6"/>
    <property type="match status" value="1"/>
</dbReference>
<organism evidence="12 13">
    <name type="scientific">Eptatretus burgeri</name>
    <name type="common">Inshore hagfish</name>
    <dbReference type="NCBI Taxonomy" id="7764"/>
    <lineage>
        <taxon>Eukaryota</taxon>
        <taxon>Metazoa</taxon>
        <taxon>Chordata</taxon>
        <taxon>Craniata</taxon>
        <taxon>Vertebrata</taxon>
        <taxon>Cyclostomata</taxon>
        <taxon>Myxini</taxon>
        <taxon>Myxiniformes</taxon>
        <taxon>Myxinidae</taxon>
        <taxon>Eptatretinae</taxon>
        <taxon>Eptatretus</taxon>
    </lineage>
</organism>
<reference evidence="12" key="1">
    <citation type="submission" date="2025-08" db="UniProtKB">
        <authorList>
            <consortium name="Ensembl"/>
        </authorList>
    </citation>
    <scope>IDENTIFICATION</scope>
</reference>
<evidence type="ECO:0000256" key="10">
    <source>
        <dbReference type="SAM" id="MobiDB-lite"/>
    </source>
</evidence>
<evidence type="ECO:0000259" key="11">
    <source>
        <dbReference type="Pfam" id="PF23602"/>
    </source>
</evidence>
<dbReference type="Ensembl" id="ENSEBUT00000021512.1">
    <property type="protein sequence ID" value="ENSEBUP00000020936.1"/>
    <property type="gene ID" value="ENSEBUG00000012929.1"/>
</dbReference>
<keyword evidence="7" id="KW-0966">Cell projection</keyword>
<name>A0A8C4QX16_EPTBU</name>
<keyword evidence="3" id="KW-0963">Cytoplasm</keyword>
<evidence type="ECO:0000256" key="3">
    <source>
        <dbReference type="ARBA" id="ARBA00022490"/>
    </source>
</evidence>
<feature type="region of interest" description="Disordered" evidence="10">
    <location>
        <begin position="287"/>
        <end position="312"/>
    </location>
</feature>
<dbReference type="GO" id="GO:0005929">
    <property type="term" value="C:cilium"/>
    <property type="evidence" value="ECO:0007669"/>
    <property type="project" value="UniProtKB-SubCell"/>
</dbReference>
<feature type="region of interest" description="Disordered" evidence="10">
    <location>
        <begin position="168"/>
        <end position="215"/>
    </location>
</feature>
<proteinExistence type="inferred from homology"/>
<evidence type="ECO:0000256" key="5">
    <source>
        <dbReference type="ARBA" id="ARBA00022737"/>
    </source>
</evidence>
<evidence type="ECO:0000256" key="7">
    <source>
        <dbReference type="ARBA" id="ARBA00023273"/>
    </source>
</evidence>
<dbReference type="Gene3D" id="3.80.10.10">
    <property type="entry name" value="Ribonuclease Inhibitor"/>
    <property type="match status" value="1"/>
</dbReference>
<dbReference type="GO" id="GO:0005737">
    <property type="term" value="C:cytoplasm"/>
    <property type="evidence" value="ECO:0007669"/>
    <property type="project" value="UniProtKB-SubCell"/>
</dbReference>
<dbReference type="Pfam" id="PF14580">
    <property type="entry name" value="LRR_9"/>
    <property type="match status" value="1"/>
</dbReference>